<dbReference type="InterPro" id="IPR027417">
    <property type="entry name" value="P-loop_NTPase"/>
</dbReference>
<organism evidence="1">
    <name type="scientific">freshwater metagenome</name>
    <dbReference type="NCBI Taxonomy" id="449393"/>
    <lineage>
        <taxon>unclassified sequences</taxon>
        <taxon>metagenomes</taxon>
        <taxon>ecological metagenomes</taxon>
    </lineage>
</organism>
<sequence length="435" mass="47443">MMHDEHFTVLGVARPRTAWLAEVGRWANSSMLPIEFIRCVSVDEVRSRLLSTRRHSALLLGEDCVGADRDIIETARDAGCVPMVVTETTARKDWVHLGARCTLVQPIQPEQLLAALRDHAIGVDRRTPSIPTEVAVGQCAAGRLITVLGPGGTGTSTTAMAIASHFASDVTKKRDSLDNRVALLDASLNGDQALLHDLGDVVPGLQELVDLHRTANPSIGDIRNHFWFAPRHGYDVLPGLRRHRDWSTLRRRSTLAALGSILNAYDILVADADSDLEGEEQTGSIDIEDRNLLARELAKNADLVVLTARAGISGLRRSLQTFRDLVELGVHTERVLLIVIGAPRSTRQRSELTRSILRLFTEALPSHSLRTPVMVPIRRDLEPFVHDGTVPPRAALGAICAAVSELVNLIEPSQNRGNFQPSPVAIVPGHLGRTA</sequence>
<dbReference type="Gene3D" id="3.40.50.300">
    <property type="entry name" value="P-loop containing nucleotide triphosphate hydrolases"/>
    <property type="match status" value="1"/>
</dbReference>
<name>A0A6J6AN95_9ZZZZ</name>
<gene>
    <name evidence="1" type="ORF">UFOPK4201_01014</name>
</gene>
<dbReference type="AlphaFoldDB" id="A0A6J6AN95"/>
<evidence type="ECO:0000313" key="1">
    <source>
        <dbReference type="EMBL" id="CAB4371719.1"/>
    </source>
</evidence>
<proteinExistence type="predicted"/>
<dbReference type="SUPFAM" id="SSF52540">
    <property type="entry name" value="P-loop containing nucleoside triphosphate hydrolases"/>
    <property type="match status" value="1"/>
</dbReference>
<dbReference type="EMBL" id="CAEUNJ010000039">
    <property type="protein sequence ID" value="CAB4371719.1"/>
    <property type="molecule type" value="Genomic_DNA"/>
</dbReference>
<reference evidence="1" key="1">
    <citation type="submission" date="2020-05" db="EMBL/GenBank/DDBJ databases">
        <authorList>
            <person name="Chiriac C."/>
            <person name="Salcher M."/>
            <person name="Ghai R."/>
            <person name="Kavagutti S V."/>
        </authorList>
    </citation>
    <scope>NUCLEOTIDE SEQUENCE</scope>
</reference>
<protein>
    <submittedName>
        <fullName evidence="1">Unannotated protein</fullName>
    </submittedName>
</protein>
<accession>A0A6J6AN95</accession>